<dbReference type="PANTHER" id="PTHR23055:SF167">
    <property type="entry name" value="EF-HAND DOMAIN-CONTAINING PROTEIN"/>
    <property type="match status" value="1"/>
</dbReference>
<feature type="domain" description="EF-hand" evidence="5">
    <location>
        <begin position="177"/>
        <end position="212"/>
    </location>
</feature>
<evidence type="ECO:0000259" key="5">
    <source>
        <dbReference type="PROSITE" id="PS50222"/>
    </source>
</evidence>
<dbReference type="InterPro" id="IPR028846">
    <property type="entry name" value="Recoverin"/>
</dbReference>
<feature type="domain" description="EF-hand" evidence="5">
    <location>
        <begin position="225"/>
        <end position="260"/>
    </location>
</feature>
<feature type="domain" description="EF-hand" evidence="5">
    <location>
        <begin position="140"/>
        <end position="175"/>
    </location>
</feature>
<dbReference type="PANTHER" id="PTHR23055">
    <property type="entry name" value="CALCIUM BINDING PROTEINS"/>
    <property type="match status" value="1"/>
</dbReference>
<accession>A0AAV6V3W3</accession>
<feature type="region of interest" description="Disordered" evidence="4">
    <location>
        <begin position="34"/>
        <end position="53"/>
    </location>
</feature>
<dbReference type="PROSITE" id="PS50222">
    <property type="entry name" value="EF_HAND_2"/>
    <property type="match status" value="3"/>
</dbReference>
<dbReference type="InterPro" id="IPR018247">
    <property type="entry name" value="EF_Hand_1_Ca_BS"/>
</dbReference>
<dbReference type="PROSITE" id="PS00018">
    <property type="entry name" value="EF_HAND_1"/>
    <property type="match status" value="2"/>
</dbReference>
<evidence type="ECO:0000313" key="7">
    <source>
        <dbReference type="Proteomes" id="UP000827092"/>
    </source>
</evidence>
<dbReference type="EMBL" id="JAFNEN010000161">
    <property type="protein sequence ID" value="KAG8191395.1"/>
    <property type="molecule type" value="Genomic_DNA"/>
</dbReference>
<evidence type="ECO:0000313" key="6">
    <source>
        <dbReference type="EMBL" id="KAG8191395.1"/>
    </source>
</evidence>
<dbReference type="AlphaFoldDB" id="A0AAV6V3W3"/>
<dbReference type="GO" id="GO:0005509">
    <property type="term" value="F:calcium ion binding"/>
    <property type="evidence" value="ECO:0007669"/>
    <property type="project" value="InterPro"/>
</dbReference>
<keyword evidence="7" id="KW-1185">Reference proteome</keyword>
<dbReference type="Gene3D" id="1.10.238.10">
    <property type="entry name" value="EF-hand"/>
    <property type="match status" value="1"/>
</dbReference>
<dbReference type="SMART" id="SM00054">
    <property type="entry name" value="EFh"/>
    <property type="match status" value="3"/>
</dbReference>
<sequence length="271" mass="30216">MSVRSERSLPSKQRPLSAAAAVWRMQSSMQGARLVPGLRAPRRPQRSSRPRPSLLQRAAGCIAALLMLKNRRRNGSACEEAPPRPRYRPQRPLAALARTTHFSRQEIKVIYQGFKQACPTGVVDERTFKDIFSSYFPQGDASAYAHHVFKTCDQHNAGTLNFQEFLGGLSMLTRGPDLEARLRWAFRLYDVDGDGRVTAGEMRTITGAVYAMLGPATLPTAAPETPDQHADRVFARLDPNRNGYVTIDDFLETCQKDETIVSSLQLLDTVL</sequence>
<dbReference type="InterPro" id="IPR011992">
    <property type="entry name" value="EF-hand-dom_pair"/>
</dbReference>
<comment type="caution">
    <text evidence="6">The sequence shown here is derived from an EMBL/GenBank/DDBJ whole genome shotgun (WGS) entry which is preliminary data.</text>
</comment>
<evidence type="ECO:0000256" key="3">
    <source>
        <dbReference type="ARBA" id="ARBA00022837"/>
    </source>
</evidence>
<dbReference type="Proteomes" id="UP000827092">
    <property type="component" value="Unassembled WGS sequence"/>
</dbReference>
<keyword evidence="2" id="KW-0677">Repeat</keyword>
<gene>
    <name evidence="6" type="ORF">JTE90_006136</name>
</gene>
<dbReference type="PRINTS" id="PR00450">
    <property type="entry name" value="RECOVERIN"/>
</dbReference>
<proteinExistence type="predicted"/>
<name>A0AAV6V3W3_9ARAC</name>
<evidence type="ECO:0000256" key="4">
    <source>
        <dbReference type="SAM" id="MobiDB-lite"/>
    </source>
</evidence>
<reference evidence="6 7" key="1">
    <citation type="journal article" date="2022" name="Nat. Ecol. Evol.">
        <title>A masculinizing supergene underlies an exaggerated male reproductive morph in a spider.</title>
        <authorList>
            <person name="Hendrickx F."/>
            <person name="De Corte Z."/>
            <person name="Sonet G."/>
            <person name="Van Belleghem S.M."/>
            <person name="Kostlbacher S."/>
            <person name="Vangestel C."/>
        </authorList>
    </citation>
    <scope>NUCLEOTIDE SEQUENCE [LARGE SCALE GENOMIC DNA]</scope>
    <source>
        <strain evidence="6">W744_W776</strain>
    </source>
</reference>
<keyword evidence="1" id="KW-0479">Metal-binding</keyword>
<dbReference type="InterPro" id="IPR002048">
    <property type="entry name" value="EF_hand_dom"/>
</dbReference>
<organism evidence="6 7">
    <name type="scientific">Oedothorax gibbosus</name>
    <dbReference type="NCBI Taxonomy" id="931172"/>
    <lineage>
        <taxon>Eukaryota</taxon>
        <taxon>Metazoa</taxon>
        <taxon>Ecdysozoa</taxon>
        <taxon>Arthropoda</taxon>
        <taxon>Chelicerata</taxon>
        <taxon>Arachnida</taxon>
        <taxon>Araneae</taxon>
        <taxon>Araneomorphae</taxon>
        <taxon>Entelegynae</taxon>
        <taxon>Araneoidea</taxon>
        <taxon>Linyphiidae</taxon>
        <taxon>Erigoninae</taxon>
        <taxon>Oedothorax</taxon>
    </lineage>
</organism>
<dbReference type="Pfam" id="PF13499">
    <property type="entry name" value="EF-hand_7"/>
    <property type="match status" value="1"/>
</dbReference>
<evidence type="ECO:0000256" key="2">
    <source>
        <dbReference type="ARBA" id="ARBA00022737"/>
    </source>
</evidence>
<dbReference type="SUPFAM" id="SSF47473">
    <property type="entry name" value="EF-hand"/>
    <property type="match status" value="1"/>
</dbReference>
<keyword evidence="3" id="KW-0106">Calcium</keyword>
<feature type="compositionally biased region" description="Basic residues" evidence="4">
    <location>
        <begin position="40"/>
        <end position="49"/>
    </location>
</feature>
<dbReference type="CDD" id="cd00051">
    <property type="entry name" value="EFh"/>
    <property type="match status" value="2"/>
</dbReference>
<evidence type="ECO:0000256" key="1">
    <source>
        <dbReference type="ARBA" id="ARBA00022723"/>
    </source>
</evidence>
<protein>
    <recommendedName>
        <fullName evidence="5">EF-hand domain-containing protein</fullName>
    </recommendedName>
</protein>